<evidence type="ECO:0000256" key="1">
    <source>
        <dbReference type="SAM" id="MobiDB-lite"/>
    </source>
</evidence>
<feature type="non-terminal residue" evidence="3">
    <location>
        <position position="291"/>
    </location>
</feature>
<evidence type="ECO:0000313" key="3">
    <source>
        <dbReference type="EMBL" id="PNJ32043.1"/>
    </source>
</evidence>
<dbReference type="EMBL" id="NDHI03003498">
    <property type="protein sequence ID" value="PNJ32043.1"/>
    <property type="molecule type" value="Genomic_DNA"/>
</dbReference>
<feature type="region of interest" description="Disordered" evidence="1">
    <location>
        <begin position="1"/>
        <end position="96"/>
    </location>
</feature>
<keyword evidence="2" id="KW-1133">Transmembrane helix</keyword>
<organism evidence="3">
    <name type="scientific">Pongo abelii</name>
    <name type="common">Sumatran orangutan</name>
    <name type="synonym">Pongo pygmaeus abelii</name>
    <dbReference type="NCBI Taxonomy" id="9601"/>
    <lineage>
        <taxon>Eukaryota</taxon>
        <taxon>Metazoa</taxon>
        <taxon>Chordata</taxon>
        <taxon>Craniata</taxon>
        <taxon>Vertebrata</taxon>
        <taxon>Euteleostomi</taxon>
        <taxon>Mammalia</taxon>
        <taxon>Eutheria</taxon>
        <taxon>Euarchontoglires</taxon>
        <taxon>Primates</taxon>
        <taxon>Haplorrhini</taxon>
        <taxon>Catarrhini</taxon>
        <taxon>Hominidae</taxon>
        <taxon>Pongo</taxon>
    </lineage>
</organism>
<accession>A0A2J8TGH0</accession>
<name>A0A2J8TGH0_PONAB</name>
<protein>
    <submittedName>
        <fullName evidence="3">ARIH2OS isoform 1</fullName>
    </submittedName>
</protein>
<feature type="transmembrane region" description="Helical" evidence="2">
    <location>
        <begin position="262"/>
        <end position="289"/>
    </location>
</feature>
<keyword evidence="2" id="KW-0812">Transmembrane</keyword>
<reference evidence="3" key="1">
    <citation type="submission" date="2017-12" db="EMBL/GenBank/DDBJ databases">
        <title>High-resolution comparative analysis of great ape genomes.</title>
        <authorList>
            <person name="Pollen A."/>
            <person name="Hastie A."/>
            <person name="Hormozdiari F."/>
            <person name="Dougherty M."/>
            <person name="Liu R."/>
            <person name="Chaisson M."/>
            <person name="Hoppe E."/>
            <person name="Hill C."/>
            <person name="Pang A."/>
            <person name="Hillier L."/>
            <person name="Baker C."/>
            <person name="Armstrong J."/>
            <person name="Shendure J."/>
            <person name="Paten B."/>
            <person name="Wilson R."/>
            <person name="Chao H."/>
            <person name="Schneider V."/>
            <person name="Ventura M."/>
            <person name="Kronenberg Z."/>
            <person name="Murali S."/>
            <person name="Gordon D."/>
            <person name="Cantsilieris S."/>
            <person name="Munson K."/>
            <person name="Nelson B."/>
            <person name="Raja A."/>
            <person name="Underwood J."/>
            <person name="Diekhans M."/>
            <person name="Fiddes I."/>
            <person name="Haussler D."/>
            <person name="Eichler E."/>
        </authorList>
    </citation>
    <scope>NUCLEOTIDE SEQUENCE [LARGE SCALE GENOMIC DNA]</scope>
    <source>
        <strain evidence="3">Susie</strain>
    </source>
</reference>
<evidence type="ECO:0000256" key="2">
    <source>
        <dbReference type="SAM" id="Phobius"/>
    </source>
</evidence>
<gene>
    <name evidence="3" type="ORF">CR201_G0034996</name>
</gene>
<dbReference type="AlphaFoldDB" id="A0A2J8TGH0"/>
<feature type="compositionally biased region" description="Basic and acidic residues" evidence="1">
    <location>
        <begin position="63"/>
        <end position="76"/>
    </location>
</feature>
<comment type="caution">
    <text evidence="3">The sequence shown here is derived from an EMBL/GenBank/DDBJ whole genome shotgun (WGS) entry which is preliminary data.</text>
</comment>
<keyword evidence="2" id="KW-0472">Membrane</keyword>
<feature type="compositionally biased region" description="Low complexity" evidence="1">
    <location>
        <begin position="87"/>
        <end position="96"/>
    </location>
</feature>
<sequence>MLEQCTGDGERPGLPGDGEGGVPARPGRRAERPPQRPAKVNKAVTCAAHLPGAAASRPLSPNKPDRVRPGQRDRIGAKRQQRRRADAGQARAASSRRVVPAAPEVFGAVASLPDRGRPTVARVATGSRLEGLFSAASLKLSALTQSLTRVRQAPTASAATIRLPASPVEMFLTSAFLTGFSFHCLYSGIGHGEDILASVEQRTIVSRPLSGQRGAGPGISAYIPRRSLGGPRAATTPGFHFPYRGLVRRPVRRLTVTVPDCILTALLAVSFHSIGVVIMTSSYLLGLVVKW</sequence>
<proteinExistence type="predicted"/>